<evidence type="ECO:0000259" key="2">
    <source>
        <dbReference type="Pfam" id="PF01757"/>
    </source>
</evidence>
<keyword evidence="3" id="KW-0012">Acyltransferase</keyword>
<keyword evidence="1" id="KW-1133">Transmembrane helix</keyword>
<feature type="transmembrane region" description="Helical" evidence="1">
    <location>
        <begin position="93"/>
        <end position="113"/>
    </location>
</feature>
<name>A0A9X2AS09_9GAMM</name>
<dbReference type="InterPro" id="IPR002656">
    <property type="entry name" value="Acyl_transf_3_dom"/>
</dbReference>
<dbReference type="Pfam" id="PF01757">
    <property type="entry name" value="Acyl_transf_3"/>
    <property type="match status" value="1"/>
</dbReference>
<feature type="transmembrane region" description="Helical" evidence="1">
    <location>
        <begin position="262"/>
        <end position="282"/>
    </location>
</feature>
<dbReference type="PANTHER" id="PTHR23028">
    <property type="entry name" value="ACETYLTRANSFERASE"/>
    <property type="match status" value="1"/>
</dbReference>
<dbReference type="GO" id="GO:0016747">
    <property type="term" value="F:acyltransferase activity, transferring groups other than amino-acyl groups"/>
    <property type="evidence" value="ECO:0007669"/>
    <property type="project" value="InterPro"/>
</dbReference>
<proteinExistence type="predicted"/>
<feature type="transmembrane region" description="Helical" evidence="1">
    <location>
        <begin position="294"/>
        <end position="312"/>
    </location>
</feature>
<dbReference type="EMBL" id="JALGRD010000004">
    <property type="protein sequence ID" value="MCJ0973474.1"/>
    <property type="molecule type" value="Genomic_DNA"/>
</dbReference>
<keyword evidence="1" id="KW-0472">Membrane</keyword>
<dbReference type="PANTHER" id="PTHR23028:SF53">
    <property type="entry name" value="ACYL_TRANSF_3 DOMAIN-CONTAINING PROTEIN"/>
    <property type="match status" value="1"/>
</dbReference>
<accession>A0A9X2AS09</accession>
<gene>
    <name evidence="3" type="ORF">MST27_08850</name>
</gene>
<reference evidence="3" key="1">
    <citation type="submission" date="2022-03" db="EMBL/GenBank/DDBJ databases">
        <title>Pseudomonas marianensis sp. nov., a marine bacterium isolated from deep-sea sediments of the Mariana Trench.</title>
        <authorList>
            <person name="Wei Y."/>
        </authorList>
    </citation>
    <scope>NUCLEOTIDE SEQUENCE</scope>
    <source>
        <strain evidence="3">PS1</strain>
    </source>
</reference>
<feature type="transmembrane region" description="Helical" evidence="1">
    <location>
        <begin position="318"/>
        <end position="338"/>
    </location>
</feature>
<dbReference type="GO" id="GO:0009103">
    <property type="term" value="P:lipopolysaccharide biosynthetic process"/>
    <property type="evidence" value="ECO:0007669"/>
    <property type="project" value="TreeGrafter"/>
</dbReference>
<sequence>MSEPDNQQGKNRNIQFLRGLAIILVLFAHGSVMLVGEEAVYWDSVLQHILPGVGVDLFFLISGYLMGVTFLRKQRQFDLIAVYGFYKKRIRRVLIPTWFWAAAVVLLGLLDLIDGSPAYGMQAIVGIASSAAFFLANVYNALHETDFGYFWSIALEVQFYLFFPLLLLVGRYFWWAVIAILLWLSFASPFSPEWLFRANALFAGLLIWKLSTLEPFRLAEQEINQLSVPSRAFISVAAVLCAAVVASTLADLASFRWTAATLILAVCFVLNAFSNDVVFGALSRPVEAIGNLSFSLYLCHIPAWLFTMHWLADIPLVPRVLTCVTVSLIVAFLSYRYLEQALTSAPKGRGEQAAQPVPVRER</sequence>
<feature type="domain" description="Acyltransferase 3" evidence="2">
    <location>
        <begin position="12"/>
        <end position="335"/>
    </location>
</feature>
<evidence type="ECO:0000313" key="4">
    <source>
        <dbReference type="Proteomes" id="UP001139682"/>
    </source>
</evidence>
<organism evidence="3 4">
    <name type="scientific">Stutzerimonas marianensis</name>
    <dbReference type="NCBI Taxonomy" id="2929513"/>
    <lineage>
        <taxon>Bacteria</taxon>
        <taxon>Pseudomonadati</taxon>
        <taxon>Pseudomonadota</taxon>
        <taxon>Gammaproteobacteria</taxon>
        <taxon>Pseudomonadales</taxon>
        <taxon>Pseudomonadaceae</taxon>
        <taxon>Stutzerimonas</taxon>
    </lineage>
</organism>
<protein>
    <submittedName>
        <fullName evidence="3">Acyltransferase</fullName>
    </submittedName>
</protein>
<evidence type="ECO:0000313" key="3">
    <source>
        <dbReference type="EMBL" id="MCJ0973474.1"/>
    </source>
</evidence>
<comment type="caution">
    <text evidence="3">The sequence shown here is derived from an EMBL/GenBank/DDBJ whole genome shotgun (WGS) entry which is preliminary data.</text>
</comment>
<feature type="transmembrane region" description="Helical" evidence="1">
    <location>
        <begin position="16"/>
        <end position="36"/>
    </location>
</feature>
<dbReference type="GO" id="GO:0016020">
    <property type="term" value="C:membrane"/>
    <property type="evidence" value="ECO:0007669"/>
    <property type="project" value="TreeGrafter"/>
</dbReference>
<feature type="transmembrane region" description="Helical" evidence="1">
    <location>
        <begin position="119"/>
        <end position="139"/>
    </location>
</feature>
<feature type="transmembrane region" description="Helical" evidence="1">
    <location>
        <begin position="48"/>
        <end position="72"/>
    </location>
</feature>
<dbReference type="InterPro" id="IPR050879">
    <property type="entry name" value="Acyltransferase_3"/>
</dbReference>
<keyword evidence="4" id="KW-1185">Reference proteome</keyword>
<feature type="transmembrane region" description="Helical" evidence="1">
    <location>
        <begin position="232"/>
        <end position="250"/>
    </location>
</feature>
<dbReference type="AlphaFoldDB" id="A0A9X2AS09"/>
<dbReference type="Proteomes" id="UP001139682">
    <property type="component" value="Unassembled WGS sequence"/>
</dbReference>
<keyword evidence="3" id="KW-0808">Transferase</keyword>
<dbReference type="RefSeq" id="WP_243605600.1">
    <property type="nucleotide sequence ID" value="NZ_JALGRD010000004.1"/>
</dbReference>
<keyword evidence="1" id="KW-0812">Transmembrane</keyword>
<evidence type="ECO:0000256" key="1">
    <source>
        <dbReference type="SAM" id="Phobius"/>
    </source>
</evidence>